<dbReference type="EMBL" id="RCHS01002482">
    <property type="protein sequence ID" value="RMX47144.1"/>
    <property type="molecule type" value="Genomic_DNA"/>
</dbReference>
<accession>A0A3M6U0V4</accession>
<comment type="caution">
    <text evidence="1">The sequence shown here is derived from an EMBL/GenBank/DDBJ whole genome shotgun (WGS) entry which is preliminary data.</text>
</comment>
<protein>
    <submittedName>
        <fullName evidence="1">Uncharacterized protein</fullName>
    </submittedName>
</protein>
<organism evidence="1 2">
    <name type="scientific">Pocillopora damicornis</name>
    <name type="common">Cauliflower coral</name>
    <name type="synonym">Millepora damicornis</name>
    <dbReference type="NCBI Taxonomy" id="46731"/>
    <lineage>
        <taxon>Eukaryota</taxon>
        <taxon>Metazoa</taxon>
        <taxon>Cnidaria</taxon>
        <taxon>Anthozoa</taxon>
        <taxon>Hexacorallia</taxon>
        <taxon>Scleractinia</taxon>
        <taxon>Astrocoeniina</taxon>
        <taxon>Pocilloporidae</taxon>
        <taxon>Pocillopora</taxon>
    </lineage>
</organism>
<gene>
    <name evidence="1" type="ORF">pdam_00016217</name>
</gene>
<keyword evidence="2" id="KW-1185">Reference proteome</keyword>
<proteinExistence type="predicted"/>
<dbReference type="Proteomes" id="UP000275408">
    <property type="component" value="Unassembled WGS sequence"/>
</dbReference>
<evidence type="ECO:0000313" key="1">
    <source>
        <dbReference type="EMBL" id="RMX47144.1"/>
    </source>
</evidence>
<name>A0A3M6U0V4_POCDA</name>
<reference evidence="1 2" key="1">
    <citation type="journal article" date="2018" name="Sci. Rep.">
        <title>Comparative analysis of the Pocillopora damicornis genome highlights role of immune system in coral evolution.</title>
        <authorList>
            <person name="Cunning R."/>
            <person name="Bay R.A."/>
            <person name="Gillette P."/>
            <person name="Baker A.C."/>
            <person name="Traylor-Knowles N."/>
        </authorList>
    </citation>
    <scope>NUCLEOTIDE SEQUENCE [LARGE SCALE GENOMIC DNA]</scope>
    <source>
        <strain evidence="1">RSMAS</strain>
        <tissue evidence="1">Whole animal</tissue>
    </source>
</reference>
<sequence length="138" mass="16044">MPPIIRLAGSCIGGQSDFDGRVSEPESVQEKVVKRKKINNLKKTANKRPVLERENQLPDTVREEILQTLCRLCKQLSEKSKAEKYSNQAFRFYEKKWKKNKVGMSKRDRIDILTTLVDMASTQTKEKKKQKYKSLLKV</sequence>
<dbReference type="OrthoDB" id="5978242at2759"/>
<dbReference type="AlphaFoldDB" id="A0A3M6U0V4"/>
<evidence type="ECO:0000313" key="2">
    <source>
        <dbReference type="Proteomes" id="UP000275408"/>
    </source>
</evidence>